<organism evidence="2 5">
    <name type="scientific">Ectropis obliqua nucleopolyhedrovirus</name>
    <dbReference type="NCBI Taxonomy" id="59376"/>
    <lineage>
        <taxon>Viruses</taxon>
        <taxon>Viruses incertae sedis</taxon>
        <taxon>Naldaviricetes</taxon>
        <taxon>Lefavirales</taxon>
        <taxon>Baculoviridae</taxon>
        <taxon>Alphabaculovirus</taxon>
        <taxon>Alphabaculovirus ecobliquae</taxon>
    </lineage>
</organism>
<sequence>MSTKIWSTLIGTVAILCLLIFLINVLFLNPYRNQTKALVADHQNTLLFGAYVDIYDLSLNGNDVERLFVIRPENVVLYNVNGVLYYYLESSSVFCPNEFTIVRFTVNDIKIINDTGTYSTVCTNVNSLTLLEHFLTLKQNIPDDRLLLSVDEISYSILDIINLLIYTNYVQIK</sequence>
<keyword evidence="1" id="KW-0472">Membrane</keyword>
<reference evidence="4" key="5">
    <citation type="submission" date="2021-06" db="EMBL/GenBank/DDBJ databases">
        <authorList>
            <person name="Xiao Q."/>
            <person name="Zhang X.X."/>
            <person name="Tang M.J."/>
        </authorList>
    </citation>
    <scope>NUCLEOTIDE SEQUENCE</scope>
    <source>
        <strain evidence="4">QF4</strain>
    </source>
</reference>
<name>A0EYX8_9ABAC</name>
<reference evidence="2 5" key="1">
    <citation type="journal article" date="2006" name="J. Microbiol.">
        <title>Morphological, phylogenetic and biological characteristics of Ectropis obliqua single-nucleocapsid nucleopolyhedrovirus.</title>
        <authorList>
            <person name="Ma X.C."/>
            <person name="Xu H.J."/>
            <person name="Tang M.J."/>
            <person name="Xiao Q."/>
            <person name="Hong J."/>
            <person name="Zhang C.X."/>
        </authorList>
    </citation>
    <scope>NUCLEOTIDE SEQUENCE [LARGE SCALE GENOMIC DNA]</scope>
    <source>
        <strain evidence="2 5">A1</strain>
    </source>
</reference>
<evidence type="ECO:0000313" key="3">
    <source>
        <dbReference type="EMBL" id="ADG21234.1"/>
    </source>
</evidence>
<gene>
    <name evidence="4" type="ORF">QF4000070</name>
</gene>
<accession>A0EYX8</accession>
<dbReference type="EMBL" id="HM002644">
    <property type="protein sequence ID" value="ADG21234.1"/>
    <property type="molecule type" value="Genomic_DNA"/>
</dbReference>
<keyword evidence="1" id="KW-1133">Transmembrane helix</keyword>
<dbReference type="RefSeq" id="YP_874268.1">
    <property type="nucleotide sequence ID" value="NC_008586.1"/>
</dbReference>
<dbReference type="Pfam" id="PF04798">
    <property type="entry name" value="Baculo_19"/>
    <property type="match status" value="1"/>
</dbReference>
<reference evidence="2" key="2">
    <citation type="submission" date="2006-07" db="EMBL/GenBank/DDBJ databases">
        <authorList>
            <person name="Zhang C.-X."/>
            <person name="Yang Z.-N."/>
            <person name="Ma X.-C."/>
            <person name="Xiao Q."/>
        </authorList>
    </citation>
    <scope>NUCLEOTIDE SEQUENCE</scope>
    <source>
        <strain evidence="2">A1</strain>
    </source>
</reference>
<reference evidence="3" key="4">
    <citation type="submission" date="2010-03" db="EMBL/GenBank/DDBJ databases">
        <authorList>
            <person name="Liu W."/>
            <person name="Xue R."/>
            <person name="Cao G."/>
            <person name="Gong C."/>
        </authorList>
    </citation>
    <scope>NUCLEOTIDE SEQUENCE</scope>
    <source>
        <strain evidence="3">Suzhou</strain>
    </source>
</reference>
<keyword evidence="1" id="KW-0812">Transmembrane</keyword>
<feature type="transmembrane region" description="Helical" evidence="1">
    <location>
        <begin position="6"/>
        <end position="28"/>
    </location>
</feature>
<protein>
    <submittedName>
        <fullName evidence="2 3">Odv-e28</fullName>
    </submittedName>
</protein>
<dbReference type="KEGG" id="vg:5176443"/>
<proteinExistence type="predicted"/>
<evidence type="ECO:0000313" key="2">
    <source>
        <dbReference type="EMBL" id="ABI35758.1"/>
    </source>
</evidence>
<dbReference type="EMBL" id="DQ837165">
    <property type="protein sequence ID" value="ABI35758.1"/>
    <property type="molecule type" value="Genomic_DNA"/>
</dbReference>
<dbReference type="Proteomes" id="UP000214344">
    <property type="component" value="Segment"/>
</dbReference>
<keyword evidence="5" id="KW-1185">Reference proteome</keyword>
<evidence type="ECO:0000313" key="4">
    <source>
        <dbReference type="EMBL" id="QWV59656.1"/>
    </source>
</evidence>
<dbReference type="EMBL" id="MZ394738">
    <property type="protein sequence ID" value="QWV59656.1"/>
    <property type="molecule type" value="Genomic_DNA"/>
</dbReference>
<evidence type="ECO:0000256" key="1">
    <source>
        <dbReference type="SAM" id="Phobius"/>
    </source>
</evidence>
<evidence type="ECO:0000313" key="5">
    <source>
        <dbReference type="Proteomes" id="UP000214344"/>
    </source>
</evidence>
<dbReference type="InterPro" id="IPR006883">
    <property type="entry name" value="AcMNPV_PIF-4"/>
</dbReference>
<dbReference type="OrthoDB" id="16714at10239"/>
<reference evidence="2 5" key="3">
    <citation type="journal article" date="2007" name="Virology">
        <title>Genome sequence and organization of a nucleopolyhedrovirus that infects the tea looper caterpillar, Ectropis obliqua.</title>
        <authorList>
            <person name="Ma X.C."/>
            <person name="Shang J.Y."/>
            <person name="Yang Z.N."/>
            <person name="Bao Y.Y."/>
            <person name="Xiao Q."/>
            <person name="Zhang C.X."/>
        </authorList>
    </citation>
    <scope>NUCLEOTIDE SEQUENCE [LARGE SCALE GENOMIC DNA]</scope>
    <source>
        <strain evidence="2 5">A1</strain>
    </source>
</reference>